<accession>A0A132N7L0</accession>
<dbReference type="EMBL" id="JYIJ01000008">
    <property type="protein sequence ID" value="KWX05990.1"/>
    <property type="molecule type" value="Genomic_DNA"/>
</dbReference>
<dbReference type="PANTHER" id="PTHR11070:SF2">
    <property type="entry name" value="ATP-DEPENDENT DNA HELICASE SRS2"/>
    <property type="match status" value="1"/>
</dbReference>
<dbReference type="SUPFAM" id="SSF52540">
    <property type="entry name" value="P-loop containing nucleoside triphosphate hydrolases"/>
    <property type="match status" value="1"/>
</dbReference>
<evidence type="ECO:0000256" key="5">
    <source>
        <dbReference type="PROSITE-ProRule" id="PRU00560"/>
    </source>
</evidence>
<dbReference type="PANTHER" id="PTHR11070">
    <property type="entry name" value="UVRD / RECB / PCRA DNA HELICASE FAMILY MEMBER"/>
    <property type="match status" value="1"/>
</dbReference>
<keyword evidence="3 5" id="KW-0347">Helicase</keyword>
<gene>
    <name evidence="7" type="ORF">TH66_00300</name>
</gene>
<sequence length="554" mass="60208">MSGVTFEQLTAEQRQVADATAPTMLVFGGAGVGKTTTALWAARRELTAHGTSSKPLPGRRVLFVTFSRTAVAQIRSRAGNVLTGMEDAVEILTFHGLAFRLLCAFGRYTGLPGVPVLRGEARTKLATPSPTDYTLTYSDLLPRALTLLETPGPIASLIRSRWSLVICDEFQDTDEEEWRLLQALGRNARLLLLADPNQMIYQFKDGVSEARLDAARARPGCVEVTLQQGSYRDPTQVLPNAAADIRWRRFTTPAVRAAVDAGRLLVYRDVPDTDAERAAVIDAEIRRLQADGHTTIGVYAKTNSDAAGLSAALTDRGVDHVPVGFSEAYGETLAALLTMVRYSAGVADWSEVLTGLATVLTANHRGSKPPDLAWALHAGLHLPNALVDRLTKIKLGLDEAAEPLEEAVVTATQAWNVLGFTSGRRTWNRASRAFTALAARARLHVVDPLGQLERAVAAARDASFVELDGGDTGHIQLMNFSQTKGREADATILSYTSNDWYGRGACEPYDEASRILYVSMTRARNIVVILLPPQPHPLVAPFTRYSKPFPIDII</sequence>
<protein>
    <recommendedName>
        <fullName evidence="6">UvrD-like helicase ATP-binding domain-containing protein</fullName>
    </recommendedName>
</protein>
<evidence type="ECO:0000313" key="8">
    <source>
        <dbReference type="Proteomes" id="UP000070659"/>
    </source>
</evidence>
<evidence type="ECO:0000256" key="1">
    <source>
        <dbReference type="ARBA" id="ARBA00022741"/>
    </source>
</evidence>
<dbReference type="Pfam" id="PF13245">
    <property type="entry name" value="AAA_19"/>
    <property type="match status" value="1"/>
</dbReference>
<evidence type="ECO:0000259" key="6">
    <source>
        <dbReference type="PROSITE" id="PS51198"/>
    </source>
</evidence>
<dbReference type="InterPro" id="IPR027417">
    <property type="entry name" value="P-loop_NTPase"/>
</dbReference>
<dbReference type="PATRIC" id="fig|1469144.8.peg.1675"/>
<dbReference type="InterPro" id="IPR000212">
    <property type="entry name" value="DNA_helicase_UvrD/REP"/>
</dbReference>
<feature type="domain" description="UvrD-like helicase ATP-binding" evidence="6">
    <location>
        <begin position="7"/>
        <end position="234"/>
    </location>
</feature>
<proteinExistence type="predicted"/>
<keyword evidence="1 5" id="KW-0547">Nucleotide-binding</keyword>
<evidence type="ECO:0000256" key="2">
    <source>
        <dbReference type="ARBA" id="ARBA00022801"/>
    </source>
</evidence>
<name>A0A132N7L0_9ACTN</name>
<dbReference type="InterPro" id="IPR014016">
    <property type="entry name" value="UvrD-like_ATP-bd"/>
</dbReference>
<evidence type="ECO:0000313" key="7">
    <source>
        <dbReference type="EMBL" id="KWX05990.1"/>
    </source>
</evidence>
<evidence type="ECO:0000256" key="4">
    <source>
        <dbReference type="ARBA" id="ARBA00022840"/>
    </source>
</evidence>
<dbReference type="GO" id="GO:0000725">
    <property type="term" value="P:recombinational repair"/>
    <property type="evidence" value="ECO:0007669"/>
    <property type="project" value="TreeGrafter"/>
</dbReference>
<dbReference type="AlphaFoldDB" id="A0A132N7L0"/>
<dbReference type="PROSITE" id="PS51198">
    <property type="entry name" value="UVRD_HELICASE_ATP_BIND"/>
    <property type="match status" value="1"/>
</dbReference>
<dbReference type="GO" id="GO:0016787">
    <property type="term" value="F:hydrolase activity"/>
    <property type="evidence" value="ECO:0007669"/>
    <property type="project" value="UniProtKB-UniRule"/>
</dbReference>
<keyword evidence="4 5" id="KW-0067">ATP-binding</keyword>
<organism evidence="7 8">
    <name type="scientific">Carbonactinospora thermoautotrophica</name>
    <dbReference type="NCBI Taxonomy" id="1469144"/>
    <lineage>
        <taxon>Bacteria</taxon>
        <taxon>Bacillati</taxon>
        <taxon>Actinomycetota</taxon>
        <taxon>Actinomycetes</taxon>
        <taxon>Kitasatosporales</taxon>
        <taxon>Carbonactinosporaceae</taxon>
        <taxon>Carbonactinospora</taxon>
    </lineage>
</organism>
<reference evidence="7 8" key="1">
    <citation type="submission" date="2015-02" db="EMBL/GenBank/DDBJ databases">
        <title>Physiological reanalysis, assessment of diazotrophy, and genome sequences of multiple isolates of Streptomyces thermoautotrophicus.</title>
        <authorList>
            <person name="MacKellar D.C."/>
            <person name="Lieber L."/>
            <person name="Norman J."/>
            <person name="Bolger A."/>
            <person name="Tobin C."/>
            <person name="Murray J.W."/>
            <person name="Prell J."/>
        </authorList>
    </citation>
    <scope>NUCLEOTIDE SEQUENCE [LARGE SCALE GENOMIC DNA]</scope>
    <source>
        <strain evidence="7 8">UBT1</strain>
    </source>
</reference>
<dbReference type="GO" id="GO:0043138">
    <property type="term" value="F:3'-5' DNA helicase activity"/>
    <property type="evidence" value="ECO:0007669"/>
    <property type="project" value="TreeGrafter"/>
</dbReference>
<dbReference type="GO" id="GO:0005524">
    <property type="term" value="F:ATP binding"/>
    <property type="evidence" value="ECO:0007669"/>
    <property type="project" value="UniProtKB-UniRule"/>
</dbReference>
<dbReference type="GO" id="GO:0003677">
    <property type="term" value="F:DNA binding"/>
    <property type="evidence" value="ECO:0007669"/>
    <property type="project" value="InterPro"/>
</dbReference>
<dbReference type="Gene3D" id="3.40.50.300">
    <property type="entry name" value="P-loop containing nucleotide triphosphate hydrolases"/>
    <property type="match status" value="2"/>
</dbReference>
<dbReference type="Proteomes" id="UP000070659">
    <property type="component" value="Unassembled WGS sequence"/>
</dbReference>
<feature type="binding site" evidence="5">
    <location>
        <begin position="28"/>
        <end position="35"/>
    </location>
    <ligand>
        <name>ATP</name>
        <dbReference type="ChEBI" id="CHEBI:30616"/>
    </ligand>
</feature>
<comment type="caution">
    <text evidence="7">The sequence shown here is derived from an EMBL/GenBank/DDBJ whole genome shotgun (WGS) entry which is preliminary data.</text>
</comment>
<evidence type="ECO:0000256" key="3">
    <source>
        <dbReference type="ARBA" id="ARBA00022806"/>
    </source>
</evidence>
<keyword evidence="2 5" id="KW-0378">Hydrolase</keyword>